<evidence type="ECO:0000313" key="3">
    <source>
        <dbReference type="Proteomes" id="UP000053593"/>
    </source>
</evidence>
<feature type="domain" description="HAT C-terminal dimerisation" evidence="1">
    <location>
        <begin position="1"/>
        <end position="51"/>
    </location>
</feature>
<dbReference type="Proteomes" id="UP000053593">
    <property type="component" value="Unassembled WGS sequence"/>
</dbReference>
<dbReference type="OrthoDB" id="3262464at2759"/>
<dbReference type="EMBL" id="KN834810">
    <property type="protein sequence ID" value="KIK54988.1"/>
    <property type="molecule type" value="Genomic_DNA"/>
</dbReference>
<keyword evidence="3" id="KW-1185">Reference proteome</keyword>
<gene>
    <name evidence="2" type="ORF">GYMLUDRAFT_176368</name>
</gene>
<dbReference type="AlphaFoldDB" id="A0A0D0CJ45"/>
<dbReference type="SUPFAM" id="SSF53098">
    <property type="entry name" value="Ribonuclease H-like"/>
    <property type="match status" value="1"/>
</dbReference>
<sequence>YPAIYRLAMDILPVQGTSIPSECVFSSAGETDTNCCNCLSSEMLQALQVLKFGIRTRGTLDFTCGLTYTEELEHLEALMNEEFSVPTDIRAYVNSIHAFETFVMYYFYF</sequence>
<dbReference type="Pfam" id="PF05699">
    <property type="entry name" value="Dimer_Tnp_hAT"/>
    <property type="match status" value="1"/>
</dbReference>
<reference evidence="2 3" key="1">
    <citation type="submission" date="2014-04" db="EMBL/GenBank/DDBJ databases">
        <title>Evolutionary Origins and Diversification of the Mycorrhizal Mutualists.</title>
        <authorList>
            <consortium name="DOE Joint Genome Institute"/>
            <consortium name="Mycorrhizal Genomics Consortium"/>
            <person name="Kohler A."/>
            <person name="Kuo A."/>
            <person name="Nagy L.G."/>
            <person name="Floudas D."/>
            <person name="Copeland A."/>
            <person name="Barry K.W."/>
            <person name="Cichocki N."/>
            <person name="Veneault-Fourrey C."/>
            <person name="LaButti K."/>
            <person name="Lindquist E.A."/>
            <person name="Lipzen A."/>
            <person name="Lundell T."/>
            <person name="Morin E."/>
            <person name="Murat C."/>
            <person name="Riley R."/>
            <person name="Ohm R."/>
            <person name="Sun H."/>
            <person name="Tunlid A."/>
            <person name="Henrissat B."/>
            <person name="Grigoriev I.V."/>
            <person name="Hibbett D.S."/>
            <person name="Martin F."/>
        </authorList>
    </citation>
    <scope>NUCLEOTIDE SEQUENCE [LARGE SCALE GENOMIC DNA]</scope>
    <source>
        <strain evidence="2 3">FD-317 M1</strain>
    </source>
</reference>
<dbReference type="HOGENOM" id="CLU_009123_15_1_1"/>
<dbReference type="InterPro" id="IPR012337">
    <property type="entry name" value="RNaseH-like_sf"/>
</dbReference>
<dbReference type="GO" id="GO:0046983">
    <property type="term" value="F:protein dimerization activity"/>
    <property type="evidence" value="ECO:0007669"/>
    <property type="project" value="InterPro"/>
</dbReference>
<accession>A0A0D0CJ45</accession>
<dbReference type="InterPro" id="IPR008906">
    <property type="entry name" value="HATC_C_dom"/>
</dbReference>
<name>A0A0D0CJ45_9AGAR</name>
<organism evidence="2 3">
    <name type="scientific">Collybiopsis luxurians FD-317 M1</name>
    <dbReference type="NCBI Taxonomy" id="944289"/>
    <lineage>
        <taxon>Eukaryota</taxon>
        <taxon>Fungi</taxon>
        <taxon>Dikarya</taxon>
        <taxon>Basidiomycota</taxon>
        <taxon>Agaricomycotina</taxon>
        <taxon>Agaricomycetes</taxon>
        <taxon>Agaricomycetidae</taxon>
        <taxon>Agaricales</taxon>
        <taxon>Marasmiineae</taxon>
        <taxon>Omphalotaceae</taxon>
        <taxon>Collybiopsis</taxon>
        <taxon>Collybiopsis luxurians</taxon>
    </lineage>
</organism>
<evidence type="ECO:0000313" key="2">
    <source>
        <dbReference type="EMBL" id="KIK54988.1"/>
    </source>
</evidence>
<proteinExistence type="predicted"/>
<evidence type="ECO:0000259" key="1">
    <source>
        <dbReference type="Pfam" id="PF05699"/>
    </source>
</evidence>
<feature type="non-terminal residue" evidence="2">
    <location>
        <position position="1"/>
    </location>
</feature>
<protein>
    <recommendedName>
        <fullName evidence="1">HAT C-terminal dimerisation domain-containing protein</fullName>
    </recommendedName>
</protein>